<dbReference type="InterPro" id="IPR052513">
    <property type="entry name" value="Thioester_dehydratase-like"/>
</dbReference>
<dbReference type="PANTHER" id="PTHR34075:SF5">
    <property type="entry name" value="BLR3430 PROTEIN"/>
    <property type="match status" value="1"/>
</dbReference>
<dbReference type="Pfam" id="PF01796">
    <property type="entry name" value="OB_ChsH2_C"/>
    <property type="match status" value="1"/>
</dbReference>
<feature type="domain" description="ChsH2 rubredoxin-like zinc ribbon" evidence="2">
    <location>
        <begin position="17"/>
        <end position="50"/>
    </location>
</feature>
<accession>A0A2T5MG83</accession>
<evidence type="ECO:0000313" key="4">
    <source>
        <dbReference type="Proteomes" id="UP000244248"/>
    </source>
</evidence>
<name>A0A2T5MG83_9GAMM</name>
<organism evidence="3 4">
    <name type="scientific">Stenotrophobium rhamnosiphilum</name>
    <dbReference type="NCBI Taxonomy" id="2029166"/>
    <lineage>
        <taxon>Bacteria</taxon>
        <taxon>Pseudomonadati</taxon>
        <taxon>Pseudomonadota</taxon>
        <taxon>Gammaproteobacteria</taxon>
        <taxon>Nevskiales</taxon>
        <taxon>Nevskiaceae</taxon>
        <taxon>Stenotrophobium</taxon>
    </lineage>
</organism>
<evidence type="ECO:0000259" key="2">
    <source>
        <dbReference type="Pfam" id="PF12172"/>
    </source>
</evidence>
<protein>
    <submittedName>
        <fullName evidence="3">Benzoylsuccinyl-CoA thiolase</fullName>
    </submittedName>
</protein>
<dbReference type="InterPro" id="IPR002878">
    <property type="entry name" value="ChsH2_C"/>
</dbReference>
<dbReference type="AlphaFoldDB" id="A0A2T5MG83"/>
<evidence type="ECO:0000313" key="3">
    <source>
        <dbReference type="EMBL" id="PTU31576.1"/>
    </source>
</evidence>
<proteinExistence type="predicted"/>
<sequence length="141" mass="15311">MSAPVLEGWFTLDAGAPQLLGSRCVACGTYYFPKLKTFCRNPDCAGEAFEEVPLSRTGKVWSFTNAVYQPPEPYVQVDKDAFVPFAIAAVELEKEKMIVLGQVVAGVGVESLKAGLEVELVLEPLSDGKLTWKWKPTGAAK</sequence>
<evidence type="ECO:0000259" key="1">
    <source>
        <dbReference type="Pfam" id="PF01796"/>
    </source>
</evidence>
<gene>
    <name evidence="3" type="ORF">CJD38_09625</name>
</gene>
<dbReference type="RefSeq" id="WP_107940121.1">
    <property type="nucleotide sequence ID" value="NZ_QANS01000003.1"/>
</dbReference>
<reference evidence="3 4" key="1">
    <citation type="submission" date="2018-04" db="EMBL/GenBank/DDBJ databases">
        <title>Novel species isolated from glacier.</title>
        <authorList>
            <person name="Liu Q."/>
            <person name="Xin Y.-H."/>
        </authorList>
    </citation>
    <scope>NUCLEOTIDE SEQUENCE [LARGE SCALE GENOMIC DNA]</scope>
    <source>
        <strain evidence="3 4">GT1R17</strain>
    </source>
</reference>
<comment type="caution">
    <text evidence="3">The sequence shown here is derived from an EMBL/GenBank/DDBJ whole genome shotgun (WGS) entry which is preliminary data.</text>
</comment>
<keyword evidence="4" id="KW-1185">Reference proteome</keyword>
<dbReference type="Proteomes" id="UP000244248">
    <property type="component" value="Unassembled WGS sequence"/>
</dbReference>
<dbReference type="InterPro" id="IPR012340">
    <property type="entry name" value="NA-bd_OB-fold"/>
</dbReference>
<feature type="domain" description="ChsH2 C-terminal OB-fold" evidence="1">
    <location>
        <begin position="51"/>
        <end position="122"/>
    </location>
</feature>
<dbReference type="PANTHER" id="PTHR34075">
    <property type="entry name" value="BLR3430 PROTEIN"/>
    <property type="match status" value="1"/>
</dbReference>
<dbReference type="OrthoDB" id="4303499at2"/>
<dbReference type="InterPro" id="IPR022002">
    <property type="entry name" value="ChsH2_Znr"/>
</dbReference>
<dbReference type="Pfam" id="PF12172">
    <property type="entry name" value="zf-ChsH2"/>
    <property type="match status" value="1"/>
</dbReference>
<dbReference type="SUPFAM" id="SSF50249">
    <property type="entry name" value="Nucleic acid-binding proteins"/>
    <property type="match status" value="1"/>
</dbReference>
<dbReference type="EMBL" id="QANS01000003">
    <property type="protein sequence ID" value="PTU31576.1"/>
    <property type="molecule type" value="Genomic_DNA"/>
</dbReference>